<dbReference type="SUPFAM" id="SSF46785">
    <property type="entry name" value="Winged helix' DNA-binding domain"/>
    <property type="match status" value="1"/>
</dbReference>
<reference evidence="7" key="1">
    <citation type="journal article" date="2019" name="Int. J. Syst. Evol. Microbiol.">
        <title>The Global Catalogue of Microorganisms (GCM) 10K type strain sequencing project: providing services to taxonomists for standard genome sequencing and annotation.</title>
        <authorList>
            <consortium name="The Broad Institute Genomics Platform"/>
            <consortium name="The Broad Institute Genome Sequencing Center for Infectious Disease"/>
            <person name="Wu L."/>
            <person name="Ma J."/>
        </authorList>
    </citation>
    <scope>NUCLEOTIDE SEQUENCE [LARGE SCALE GENOMIC DNA]</scope>
    <source>
        <strain evidence="7">CCUG 54356</strain>
    </source>
</reference>
<keyword evidence="4" id="KW-0804">Transcription</keyword>
<dbReference type="PROSITE" id="PS50931">
    <property type="entry name" value="HTH_LYSR"/>
    <property type="match status" value="1"/>
</dbReference>
<protein>
    <submittedName>
        <fullName evidence="6">LysR family transcriptional regulator</fullName>
    </submittedName>
</protein>
<keyword evidence="3" id="KW-0238">DNA-binding</keyword>
<keyword evidence="7" id="KW-1185">Reference proteome</keyword>
<dbReference type="Gene3D" id="3.40.190.290">
    <property type="match status" value="1"/>
</dbReference>
<organism evidence="6 7">
    <name type="scientific">Microbulbifer celer</name>
    <dbReference type="NCBI Taxonomy" id="435905"/>
    <lineage>
        <taxon>Bacteria</taxon>
        <taxon>Pseudomonadati</taxon>
        <taxon>Pseudomonadota</taxon>
        <taxon>Gammaproteobacteria</taxon>
        <taxon>Cellvibrionales</taxon>
        <taxon>Microbulbiferaceae</taxon>
        <taxon>Microbulbifer</taxon>
    </lineage>
</organism>
<dbReference type="Proteomes" id="UP001597264">
    <property type="component" value="Unassembled WGS sequence"/>
</dbReference>
<dbReference type="PANTHER" id="PTHR30537">
    <property type="entry name" value="HTH-TYPE TRANSCRIPTIONAL REGULATOR"/>
    <property type="match status" value="1"/>
</dbReference>
<dbReference type="InterPro" id="IPR036390">
    <property type="entry name" value="WH_DNA-bd_sf"/>
</dbReference>
<dbReference type="Pfam" id="PF03466">
    <property type="entry name" value="LysR_substrate"/>
    <property type="match status" value="1"/>
</dbReference>
<evidence type="ECO:0000313" key="7">
    <source>
        <dbReference type="Proteomes" id="UP001597264"/>
    </source>
</evidence>
<gene>
    <name evidence="6" type="ORF">ACFQ2X_03595</name>
</gene>
<dbReference type="Pfam" id="PF00126">
    <property type="entry name" value="HTH_1"/>
    <property type="match status" value="1"/>
</dbReference>
<dbReference type="EMBL" id="JBHTLR010000004">
    <property type="protein sequence ID" value="MFD1215670.1"/>
    <property type="molecule type" value="Genomic_DNA"/>
</dbReference>
<dbReference type="PANTHER" id="PTHR30537:SF1">
    <property type="entry name" value="HTH-TYPE TRANSCRIPTIONAL REGULATOR PGRR"/>
    <property type="match status" value="1"/>
</dbReference>
<dbReference type="PRINTS" id="PR00039">
    <property type="entry name" value="HTHLYSR"/>
</dbReference>
<dbReference type="InterPro" id="IPR000847">
    <property type="entry name" value="LysR_HTH_N"/>
</dbReference>
<evidence type="ECO:0000256" key="4">
    <source>
        <dbReference type="ARBA" id="ARBA00023163"/>
    </source>
</evidence>
<keyword evidence="2" id="KW-0805">Transcription regulation</keyword>
<dbReference type="InterPro" id="IPR058163">
    <property type="entry name" value="LysR-type_TF_proteobact-type"/>
</dbReference>
<dbReference type="CDD" id="cd08474">
    <property type="entry name" value="PBP2_CrgA_like_5"/>
    <property type="match status" value="1"/>
</dbReference>
<evidence type="ECO:0000256" key="3">
    <source>
        <dbReference type="ARBA" id="ARBA00023125"/>
    </source>
</evidence>
<accession>A0ABW3U785</accession>
<evidence type="ECO:0000313" key="6">
    <source>
        <dbReference type="EMBL" id="MFD1215670.1"/>
    </source>
</evidence>
<name>A0ABW3U785_9GAMM</name>
<comment type="similarity">
    <text evidence="1">Belongs to the LysR transcriptional regulatory family.</text>
</comment>
<evidence type="ECO:0000259" key="5">
    <source>
        <dbReference type="PROSITE" id="PS50931"/>
    </source>
</evidence>
<evidence type="ECO:0000256" key="2">
    <source>
        <dbReference type="ARBA" id="ARBA00023015"/>
    </source>
</evidence>
<dbReference type="InterPro" id="IPR036388">
    <property type="entry name" value="WH-like_DNA-bd_sf"/>
</dbReference>
<comment type="caution">
    <text evidence="6">The sequence shown here is derived from an EMBL/GenBank/DDBJ whole genome shotgun (WGS) entry which is preliminary data.</text>
</comment>
<dbReference type="Gene3D" id="1.10.10.10">
    <property type="entry name" value="Winged helix-like DNA-binding domain superfamily/Winged helix DNA-binding domain"/>
    <property type="match status" value="1"/>
</dbReference>
<sequence length="294" mass="32684">MKENLNELSAFMVVAKEQSFTRAASKLATSQSAISQTVKNLEQRLGIKLLSRTTRSVTPTEAGERLMALIGPALEQINAGLNQMSALKDKPAGTIRITADEYAVSAVLWPKIREFLYQYPDIKIELSTDYGLVDIVEGRYDAGVRRGGLVAKDMIAVPISDEIKMMVVASPRYLERRGIPKKPQELATRHDCINLRLPTHGGLWPWSFREKGREVKIRGEGQLVFNSINSVLEAALAGYGLAYVPESMAEPYIKEGELAEVLAGYNMVHPGYYLYYTSRLQSSPAFSLLLEALR</sequence>
<dbReference type="SUPFAM" id="SSF53850">
    <property type="entry name" value="Periplasmic binding protein-like II"/>
    <property type="match status" value="1"/>
</dbReference>
<dbReference type="InterPro" id="IPR005119">
    <property type="entry name" value="LysR_subst-bd"/>
</dbReference>
<feature type="domain" description="HTH lysR-type" evidence="5">
    <location>
        <begin position="1"/>
        <end position="60"/>
    </location>
</feature>
<proteinExistence type="inferred from homology"/>
<dbReference type="RefSeq" id="WP_230437596.1">
    <property type="nucleotide sequence ID" value="NZ_CP087715.1"/>
</dbReference>
<evidence type="ECO:0000256" key="1">
    <source>
        <dbReference type="ARBA" id="ARBA00009437"/>
    </source>
</evidence>